<evidence type="ECO:0000313" key="2">
    <source>
        <dbReference type="Proteomes" id="UP000295122"/>
    </source>
</evidence>
<dbReference type="InterPro" id="IPR012349">
    <property type="entry name" value="Split_barrel_FMN-bd"/>
</dbReference>
<dbReference type="OrthoDB" id="9794948at2"/>
<dbReference type="AlphaFoldDB" id="A0A4R7C7B2"/>
<dbReference type="PIRSF" id="PIRSF010372">
    <property type="entry name" value="PaiB"/>
    <property type="match status" value="1"/>
</dbReference>
<dbReference type="Gene3D" id="2.30.110.10">
    <property type="entry name" value="Electron Transport, Fmn-binding Protein, Chain A"/>
    <property type="match status" value="1"/>
</dbReference>
<dbReference type="Proteomes" id="UP000295122">
    <property type="component" value="Unassembled WGS sequence"/>
</dbReference>
<dbReference type="PANTHER" id="PTHR35802:SF1">
    <property type="entry name" value="PROTEASE SYNTHASE AND SPORULATION PROTEIN PAI 2"/>
    <property type="match status" value="1"/>
</dbReference>
<comment type="caution">
    <text evidence="1">The sequence shown here is derived from an EMBL/GenBank/DDBJ whole genome shotgun (WGS) entry which is preliminary data.</text>
</comment>
<dbReference type="Pfam" id="PF04299">
    <property type="entry name" value="FMN_bind_2"/>
    <property type="match status" value="1"/>
</dbReference>
<dbReference type="SUPFAM" id="SSF50475">
    <property type="entry name" value="FMN-binding split barrel"/>
    <property type="match status" value="1"/>
</dbReference>
<accession>A0A4R7C7B2</accession>
<dbReference type="InterPro" id="IPR007396">
    <property type="entry name" value="TR_PAI2-type"/>
</dbReference>
<gene>
    <name evidence="1" type="ORF">EV668_1808</name>
</gene>
<proteinExistence type="predicted"/>
<name>A0A4R7C7B2_9HYPH</name>
<evidence type="ECO:0000313" key="1">
    <source>
        <dbReference type="EMBL" id="TDR94520.1"/>
    </source>
</evidence>
<dbReference type="RefSeq" id="WP_133769403.1">
    <property type="nucleotide sequence ID" value="NZ_SNZR01000011.1"/>
</dbReference>
<reference evidence="1 2" key="1">
    <citation type="submission" date="2019-03" db="EMBL/GenBank/DDBJ databases">
        <title>Genomic Encyclopedia of Type Strains, Phase IV (KMG-IV): sequencing the most valuable type-strain genomes for metagenomic binning, comparative biology and taxonomic classification.</title>
        <authorList>
            <person name="Goeker M."/>
        </authorList>
    </citation>
    <scope>NUCLEOTIDE SEQUENCE [LARGE SCALE GENOMIC DNA]</scope>
    <source>
        <strain evidence="1 2">DSM 25903</strain>
    </source>
</reference>
<keyword evidence="2" id="KW-1185">Reference proteome</keyword>
<organism evidence="1 2">
    <name type="scientific">Enterovirga rhinocerotis</name>
    <dbReference type="NCBI Taxonomy" id="1339210"/>
    <lineage>
        <taxon>Bacteria</taxon>
        <taxon>Pseudomonadati</taxon>
        <taxon>Pseudomonadota</taxon>
        <taxon>Alphaproteobacteria</taxon>
        <taxon>Hyphomicrobiales</taxon>
        <taxon>Methylobacteriaceae</taxon>
        <taxon>Enterovirga</taxon>
    </lineage>
</organism>
<dbReference type="EMBL" id="SNZR01000011">
    <property type="protein sequence ID" value="TDR94520.1"/>
    <property type="molecule type" value="Genomic_DNA"/>
</dbReference>
<dbReference type="PANTHER" id="PTHR35802">
    <property type="entry name" value="PROTEASE SYNTHASE AND SPORULATION PROTEIN PAI 2"/>
    <property type="match status" value="1"/>
</dbReference>
<protein>
    <submittedName>
        <fullName evidence="1">PaiB family negative transcriptional regulator</fullName>
    </submittedName>
</protein>
<sequence length="217" mass="23945">MHILRPAFAMTDDEALAFAAQRGFGTLIASDEDGPRGSHVPFVVERREGGETVVQTHLTARNPLAALADGRRRFLLVVAGPDAYVSNDWYDTPDQVSTWLYRAVHLSGVAHRREFDGNRPHGDSLLAATEERLLPKEPWTLAGMEPVKREGMLRAITVVDLHVDRIEGQNKLNQHKPDVDHVAIADRLGASDATPARELAEAMRALRPGLSYRSADT</sequence>